<dbReference type="PANTHER" id="PTHR45982">
    <property type="entry name" value="REGULATOR OF CHROMOSOME CONDENSATION"/>
    <property type="match status" value="1"/>
</dbReference>
<feature type="repeat" description="RCC1" evidence="1">
    <location>
        <begin position="226"/>
        <end position="281"/>
    </location>
</feature>
<accession>A0AAW2YHB4</accession>
<keyword evidence="5" id="KW-1185">Reference proteome</keyword>
<sequence length="440" mass="46992">MSKTHQSTTRNSTFSDIFTVPSKAYIVLSPKTFVVANEGEIRGKKIVDVGCGMFHFMLLSSEGKLYGYGDNSYGAVGTGSNSDAVWDPSAVRGETDGRRIVSMAGGFHHSIVLDDTGTVFTYGWNYCNQLGTGDFVDRRKSVKIDYSGILSGKIITQISCGSLFSLLLSSAGEVYSFGDNKYGQLGYGDGVQNTTVAINSTGILYGKRIASIASGFDFSIIIDYDGVAYGFGYNLVGEIGINSRIAYASSPVAVYTEGALAGMKISQAACGFIASYFLSSNGDIFSSGSNQAHELGVDKNIVESFEPLLVTNPGTYNSSDVIKIVSLYESVLFLVGKAEPLIESTFTLETAPSTSRPSTITNEQTTASPEVLPSTVSTASPAWTKIATTQKPRLIYTRAPIPEYTRIDSTPPVRQVSSSSNLTAGLILTIATVILYLLTR</sequence>
<gene>
    <name evidence="4" type="ORF">AKO1_006309</name>
</gene>
<dbReference type="Pfam" id="PF13540">
    <property type="entry name" value="RCC1_2"/>
    <property type="match status" value="3"/>
</dbReference>
<dbReference type="Gene3D" id="2.130.10.30">
    <property type="entry name" value="Regulator of chromosome condensation 1/beta-lactamase-inhibitor protein II"/>
    <property type="match status" value="1"/>
</dbReference>
<evidence type="ECO:0000256" key="1">
    <source>
        <dbReference type="PROSITE-ProRule" id="PRU00235"/>
    </source>
</evidence>
<reference evidence="4 5" key="1">
    <citation type="submission" date="2024-03" db="EMBL/GenBank/DDBJ databases">
        <title>The Acrasis kona genome and developmental transcriptomes reveal deep origins of eukaryotic multicellular pathways.</title>
        <authorList>
            <person name="Sheikh S."/>
            <person name="Fu C.-J."/>
            <person name="Brown M.W."/>
            <person name="Baldauf S.L."/>
        </authorList>
    </citation>
    <scope>NUCLEOTIDE SEQUENCE [LARGE SCALE GENOMIC DNA]</scope>
    <source>
        <strain evidence="4 5">ATCC MYA-3509</strain>
    </source>
</reference>
<dbReference type="SUPFAM" id="SSF50985">
    <property type="entry name" value="RCC1/BLIP-II"/>
    <property type="match status" value="1"/>
</dbReference>
<dbReference type="EMBL" id="JAOPGA020000027">
    <property type="protein sequence ID" value="KAL0476393.1"/>
    <property type="molecule type" value="Genomic_DNA"/>
</dbReference>
<feature type="repeat" description="RCC1" evidence="1">
    <location>
        <begin position="117"/>
        <end position="171"/>
    </location>
</feature>
<name>A0AAW2YHB4_9EUKA</name>
<dbReference type="PRINTS" id="PR00633">
    <property type="entry name" value="RCCNDNSATION"/>
</dbReference>
<evidence type="ECO:0000256" key="2">
    <source>
        <dbReference type="SAM" id="MobiDB-lite"/>
    </source>
</evidence>
<dbReference type="Proteomes" id="UP001431209">
    <property type="component" value="Unassembled WGS sequence"/>
</dbReference>
<keyword evidence="3" id="KW-0472">Membrane</keyword>
<feature type="transmembrane region" description="Helical" evidence="3">
    <location>
        <begin position="422"/>
        <end position="439"/>
    </location>
</feature>
<dbReference type="PROSITE" id="PS00626">
    <property type="entry name" value="RCC1_2"/>
    <property type="match status" value="1"/>
</dbReference>
<dbReference type="InterPro" id="IPR009091">
    <property type="entry name" value="RCC1/BLIP-II"/>
</dbReference>
<keyword evidence="3" id="KW-0812">Transmembrane</keyword>
<feature type="region of interest" description="Disordered" evidence="2">
    <location>
        <begin position="351"/>
        <end position="374"/>
    </location>
</feature>
<organism evidence="4 5">
    <name type="scientific">Acrasis kona</name>
    <dbReference type="NCBI Taxonomy" id="1008807"/>
    <lineage>
        <taxon>Eukaryota</taxon>
        <taxon>Discoba</taxon>
        <taxon>Heterolobosea</taxon>
        <taxon>Tetramitia</taxon>
        <taxon>Eutetramitia</taxon>
        <taxon>Acrasidae</taxon>
        <taxon>Acrasis</taxon>
    </lineage>
</organism>
<keyword evidence="3" id="KW-1133">Transmembrane helix</keyword>
<dbReference type="PROSITE" id="PS50012">
    <property type="entry name" value="RCC1_3"/>
    <property type="match status" value="4"/>
</dbReference>
<feature type="repeat" description="RCC1" evidence="1">
    <location>
        <begin position="172"/>
        <end position="225"/>
    </location>
</feature>
<evidence type="ECO:0000313" key="4">
    <source>
        <dbReference type="EMBL" id="KAL0476393.1"/>
    </source>
</evidence>
<dbReference type="InterPro" id="IPR000408">
    <property type="entry name" value="Reg_chr_condens"/>
</dbReference>
<keyword evidence="4" id="KW-0675">Receptor</keyword>
<dbReference type="AlphaFoldDB" id="A0AAW2YHB4"/>
<dbReference type="InterPro" id="IPR051553">
    <property type="entry name" value="Ran_GTPase-activating"/>
</dbReference>
<protein>
    <submittedName>
        <fullName evidence="4">Ultraviolet-B receptor</fullName>
    </submittedName>
</protein>
<dbReference type="PANTHER" id="PTHR45982:SF1">
    <property type="entry name" value="REGULATOR OF CHROMOSOME CONDENSATION"/>
    <property type="match status" value="1"/>
</dbReference>
<evidence type="ECO:0000256" key="3">
    <source>
        <dbReference type="SAM" id="Phobius"/>
    </source>
</evidence>
<feature type="repeat" description="RCC1" evidence="1">
    <location>
        <begin position="63"/>
        <end position="116"/>
    </location>
</feature>
<evidence type="ECO:0000313" key="5">
    <source>
        <dbReference type="Proteomes" id="UP001431209"/>
    </source>
</evidence>
<comment type="caution">
    <text evidence="4">The sequence shown here is derived from an EMBL/GenBank/DDBJ whole genome shotgun (WGS) entry which is preliminary data.</text>
</comment>
<proteinExistence type="predicted"/>